<feature type="compositionally biased region" description="Gly residues" evidence="5">
    <location>
        <begin position="19"/>
        <end position="34"/>
    </location>
</feature>
<protein>
    <recommendedName>
        <fullName evidence="4">50S ribosomal protein L15</fullName>
    </recommendedName>
</protein>
<dbReference type="InterPro" id="IPR005749">
    <property type="entry name" value="Ribosomal_uL15_bac-type"/>
</dbReference>
<name>A0A1F4VRE6_UNCKA</name>
<dbReference type="InterPro" id="IPR036227">
    <property type="entry name" value="Ribosomal_uL15/eL18_sf"/>
</dbReference>
<dbReference type="STRING" id="1802628.A2890_00270"/>
<proteinExistence type="inferred from homology"/>
<keyword evidence="3" id="KW-0687">Ribonucleoprotein</keyword>
<feature type="compositionally biased region" description="Basic residues" evidence="5">
    <location>
        <begin position="59"/>
        <end position="70"/>
    </location>
</feature>
<evidence type="ECO:0000256" key="1">
    <source>
        <dbReference type="ARBA" id="ARBA00007320"/>
    </source>
</evidence>
<dbReference type="Proteomes" id="UP000176967">
    <property type="component" value="Unassembled WGS sequence"/>
</dbReference>
<organism evidence="6 7">
    <name type="scientific">candidate division WWE3 bacterium RIFCSPLOWO2_01_FULL_53_14</name>
    <dbReference type="NCBI Taxonomy" id="1802628"/>
    <lineage>
        <taxon>Bacteria</taxon>
        <taxon>Katanobacteria</taxon>
    </lineage>
</organism>
<dbReference type="AlphaFoldDB" id="A0A1F4VRE6"/>
<dbReference type="PANTHER" id="PTHR12934">
    <property type="entry name" value="50S RIBOSOMAL PROTEIN L15"/>
    <property type="match status" value="1"/>
</dbReference>
<reference evidence="6 7" key="1">
    <citation type="journal article" date="2016" name="Nat. Commun.">
        <title>Thousands of microbial genomes shed light on interconnected biogeochemical processes in an aquifer system.</title>
        <authorList>
            <person name="Anantharaman K."/>
            <person name="Brown C.T."/>
            <person name="Hug L.A."/>
            <person name="Sharon I."/>
            <person name="Castelle C.J."/>
            <person name="Probst A.J."/>
            <person name="Thomas B.C."/>
            <person name="Singh A."/>
            <person name="Wilkins M.J."/>
            <person name="Karaoz U."/>
            <person name="Brodie E.L."/>
            <person name="Williams K.H."/>
            <person name="Hubbard S.S."/>
            <person name="Banfield J.F."/>
        </authorList>
    </citation>
    <scope>NUCLEOTIDE SEQUENCE [LARGE SCALE GENOMIC DNA]</scope>
</reference>
<dbReference type="PANTHER" id="PTHR12934:SF11">
    <property type="entry name" value="LARGE RIBOSOMAL SUBUNIT PROTEIN UL15M"/>
    <property type="match status" value="1"/>
</dbReference>
<keyword evidence="2" id="KW-0689">Ribosomal protein</keyword>
<gene>
    <name evidence="6" type="ORF">A2890_00270</name>
</gene>
<evidence type="ECO:0000256" key="3">
    <source>
        <dbReference type="ARBA" id="ARBA00023274"/>
    </source>
</evidence>
<comment type="caution">
    <text evidence="6">The sequence shown here is derived from an EMBL/GenBank/DDBJ whole genome shotgun (WGS) entry which is preliminary data.</text>
</comment>
<feature type="region of interest" description="Disordered" evidence="5">
    <location>
        <begin position="1"/>
        <end position="53"/>
    </location>
</feature>
<dbReference type="GO" id="GO:0015934">
    <property type="term" value="C:large ribosomal subunit"/>
    <property type="evidence" value="ECO:0007669"/>
    <property type="project" value="InterPro"/>
</dbReference>
<comment type="similarity">
    <text evidence="1">Belongs to the universal ribosomal protein uL15 family.</text>
</comment>
<dbReference type="GO" id="GO:0006412">
    <property type="term" value="P:translation"/>
    <property type="evidence" value="ECO:0007669"/>
    <property type="project" value="InterPro"/>
</dbReference>
<evidence type="ECO:0000256" key="4">
    <source>
        <dbReference type="ARBA" id="ARBA00035497"/>
    </source>
</evidence>
<dbReference type="EMBL" id="MEVL01000038">
    <property type="protein sequence ID" value="OGC59615.1"/>
    <property type="molecule type" value="Genomic_DNA"/>
</dbReference>
<evidence type="ECO:0000256" key="5">
    <source>
        <dbReference type="SAM" id="MobiDB-lite"/>
    </source>
</evidence>
<evidence type="ECO:0000256" key="2">
    <source>
        <dbReference type="ARBA" id="ARBA00022980"/>
    </source>
</evidence>
<accession>A0A1F4VRE6</accession>
<dbReference type="GO" id="GO:0003735">
    <property type="term" value="F:structural constituent of ribosome"/>
    <property type="evidence" value="ECO:0007669"/>
    <property type="project" value="InterPro"/>
</dbReference>
<feature type="region of interest" description="Disordered" evidence="5">
    <location>
        <begin position="59"/>
        <end position="78"/>
    </location>
</feature>
<evidence type="ECO:0000313" key="7">
    <source>
        <dbReference type="Proteomes" id="UP000176967"/>
    </source>
</evidence>
<evidence type="ECO:0000313" key="6">
    <source>
        <dbReference type="EMBL" id="OGC59615.1"/>
    </source>
</evidence>
<sequence>MELNELSRVATGKKKRVGRGYGSGKGGHTTGRGAKGQKIRNRVRPGFEGGQLPLARRLPRLGGFRRRRSANGRPPKAT</sequence>
<dbReference type="SUPFAM" id="SSF52080">
    <property type="entry name" value="Ribosomal proteins L15p and L18e"/>
    <property type="match status" value="1"/>
</dbReference>